<dbReference type="AlphaFoldDB" id="A0A840F0U3"/>
<comment type="caution">
    <text evidence="3">The sequence shown here is derived from an EMBL/GenBank/DDBJ whole genome shotgun (WGS) entry which is preliminary data.</text>
</comment>
<dbReference type="SUPFAM" id="SSF53756">
    <property type="entry name" value="UDP-Glycosyltransferase/glycogen phosphorylase"/>
    <property type="match status" value="1"/>
</dbReference>
<evidence type="ECO:0000256" key="1">
    <source>
        <dbReference type="ARBA" id="ARBA00022679"/>
    </source>
</evidence>
<feature type="domain" description="Erythromycin biosynthesis protein CIII-like C-terminal" evidence="2">
    <location>
        <begin position="284"/>
        <end position="381"/>
    </location>
</feature>
<keyword evidence="4" id="KW-1185">Reference proteome</keyword>
<dbReference type="InterPro" id="IPR010610">
    <property type="entry name" value="EryCIII-like_C"/>
</dbReference>
<dbReference type="PANTHER" id="PTHR21015">
    <property type="entry name" value="UDP-N-ACETYLGLUCOSAMINE--N-ACETYLMURAMYL-(PENTAPEPTIDE) PYROPHOSPHORYL-UNDECAPRENOL N-ACETYLGLUCOSAMINE TRANSFERASE 1"/>
    <property type="match status" value="1"/>
</dbReference>
<keyword evidence="1 3" id="KW-0808">Transferase</keyword>
<name>A0A840F0U3_9ACTN</name>
<dbReference type="GO" id="GO:0016757">
    <property type="term" value="F:glycosyltransferase activity"/>
    <property type="evidence" value="ECO:0007669"/>
    <property type="project" value="TreeGrafter"/>
</dbReference>
<gene>
    <name evidence="3" type="ORF">BKA16_002700</name>
</gene>
<organism evidence="3 4">
    <name type="scientific">Gordonia humi</name>
    <dbReference type="NCBI Taxonomy" id="686429"/>
    <lineage>
        <taxon>Bacteria</taxon>
        <taxon>Bacillati</taxon>
        <taxon>Actinomycetota</taxon>
        <taxon>Actinomycetes</taxon>
        <taxon>Mycobacteriales</taxon>
        <taxon>Gordoniaceae</taxon>
        <taxon>Gordonia</taxon>
    </lineage>
</organism>
<dbReference type="Proteomes" id="UP000551501">
    <property type="component" value="Unassembled WGS sequence"/>
</dbReference>
<dbReference type="PANTHER" id="PTHR21015:SF22">
    <property type="entry name" value="GLYCOSYLTRANSFERASE"/>
    <property type="match status" value="1"/>
</dbReference>
<evidence type="ECO:0000259" key="2">
    <source>
        <dbReference type="Pfam" id="PF06722"/>
    </source>
</evidence>
<evidence type="ECO:0000313" key="3">
    <source>
        <dbReference type="EMBL" id="MBB4136148.1"/>
    </source>
</evidence>
<dbReference type="RefSeq" id="WP_343067420.1">
    <property type="nucleotide sequence ID" value="NZ_BAABHL010000003.1"/>
</dbReference>
<sequence>MAGSDAGHAFAALGLAERFARSGDEVIVYTGVRWLDQRVPAGVTVRELPGLAALPEDDDDDAGAKLTGRAARMATALEPELASAGVDLVVSDTITRAGGWAAELLGVPWIELSPHPLYDQSRGLPPIGAGLAAGTGVGGRLRDAVLRAMSARARAAGRRATASARRGISLPPEPAPAARFVATLPGLEEPRPDWPARTHLIGPLAHEPTTELFPRPVGDGPIVLIAPSTARSGEADLGRAALAALAELSATRPIRAVYSALTPPPDDVAALAALVAGTARQDEILSETAVVICGAGHGMLAKTLVAGVPIVTVPGGGDQWELANRVRRAGCGVIVRPADPTAIAAAVARVLDDDSYASAARRIGATAATAADPVRLAHRLLERSTHP</sequence>
<proteinExistence type="predicted"/>
<protein>
    <submittedName>
        <fullName evidence="3">UDP:flavonoid glycosyltransferase YjiC (YdhE family)</fullName>
    </submittedName>
</protein>
<dbReference type="EMBL" id="JACIFP010000001">
    <property type="protein sequence ID" value="MBB4136148.1"/>
    <property type="molecule type" value="Genomic_DNA"/>
</dbReference>
<reference evidence="3 4" key="1">
    <citation type="submission" date="2020-08" db="EMBL/GenBank/DDBJ databases">
        <title>Sequencing the genomes of 1000 actinobacteria strains.</title>
        <authorList>
            <person name="Klenk H.-P."/>
        </authorList>
    </citation>
    <scope>NUCLEOTIDE SEQUENCE [LARGE SCALE GENOMIC DNA]</scope>
    <source>
        <strain evidence="3 4">DSM 45298</strain>
    </source>
</reference>
<dbReference type="Gene3D" id="3.40.50.2000">
    <property type="entry name" value="Glycogen Phosphorylase B"/>
    <property type="match status" value="2"/>
</dbReference>
<evidence type="ECO:0000313" key="4">
    <source>
        <dbReference type="Proteomes" id="UP000551501"/>
    </source>
</evidence>
<dbReference type="Pfam" id="PF06722">
    <property type="entry name" value="EryCIII-like_C"/>
    <property type="match status" value="1"/>
</dbReference>
<accession>A0A840F0U3</accession>